<organism evidence="2 3">
    <name type="scientific">Porphyra umbilicalis</name>
    <name type="common">Purple laver</name>
    <name type="synonym">Red alga</name>
    <dbReference type="NCBI Taxonomy" id="2786"/>
    <lineage>
        <taxon>Eukaryota</taxon>
        <taxon>Rhodophyta</taxon>
        <taxon>Bangiophyceae</taxon>
        <taxon>Bangiales</taxon>
        <taxon>Bangiaceae</taxon>
        <taxon>Porphyra</taxon>
    </lineage>
</organism>
<evidence type="ECO:0000313" key="2">
    <source>
        <dbReference type="EMBL" id="OSX69354.1"/>
    </source>
</evidence>
<gene>
    <name evidence="2" type="ORF">BU14_1598s0002</name>
</gene>
<keyword evidence="3" id="KW-1185">Reference proteome</keyword>
<sequence length="91" mass="10433">MSRRVGDKRATAEPTRYRIVADVASRLSPWQVGPQERASEHVKHAMVATWSARARWHSRKGASTKKQDRTCMNRARSPTPTQNADEKKFRT</sequence>
<protein>
    <submittedName>
        <fullName evidence="2">Uncharacterized protein</fullName>
    </submittedName>
</protein>
<feature type="compositionally biased region" description="Basic residues" evidence="1">
    <location>
        <begin position="54"/>
        <end position="63"/>
    </location>
</feature>
<feature type="region of interest" description="Disordered" evidence="1">
    <location>
        <begin position="53"/>
        <end position="91"/>
    </location>
</feature>
<name>A0A1X6NL66_PORUM</name>
<accession>A0A1X6NL66</accession>
<dbReference type="EMBL" id="KV919602">
    <property type="protein sequence ID" value="OSX69354.1"/>
    <property type="molecule type" value="Genomic_DNA"/>
</dbReference>
<dbReference type="Proteomes" id="UP000218209">
    <property type="component" value="Unassembled WGS sequence"/>
</dbReference>
<proteinExistence type="predicted"/>
<dbReference type="AlphaFoldDB" id="A0A1X6NL66"/>
<reference evidence="2 3" key="1">
    <citation type="submission" date="2017-03" db="EMBL/GenBank/DDBJ databases">
        <title>WGS assembly of Porphyra umbilicalis.</title>
        <authorList>
            <person name="Brawley S.H."/>
            <person name="Blouin N.A."/>
            <person name="Ficko-Blean E."/>
            <person name="Wheeler G.L."/>
            <person name="Lohr M."/>
            <person name="Goodson H.V."/>
            <person name="Jenkins J.W."/>
            <person name="Blaby-Haas C.E."/>
            <person name="Helliwell K.E."/>
            <person name="Chan C."/>
            <person name="Marriage T."/>
            <person name="Bhattacharya D."/>
            <person name="Klein A.S."/>
            <person name="Badis Y."/>
            <person name="Brodie J."/>
            <person name="Cao Y."/>
            <person name="Collen J."/>
            <person name="Dittami S.M."/>
            <person name="Gachon C.M."/>
            <person name="Green B.R."/>
            <person name="Karpowicz S."/>
            <person name="Kim J.W."/>
            <person name="Kudahl U."/>
            <person name="Lin S."/>
            <person name="Michel G."/>
            <person name="Mittag M."/>
            <person name="Olson B.J."/>
            <person name="Pangilinan J."/>
            <person name="Peng Y."/>
            <person name="Qiu H."/>
            <person name="Shu S."/>
            <person name="Singer J.T."/>
            <person name="Smith A.G."/>
            <person name="Sprecher B.N."/>
            <person name="Wagner V."/>
            <person name="Wang W."/>
            <person name="Wang Z.-Y."/>
            <person name="Yan J."/>
            <person name="Yarish C."/>
            <person name="Zoeuner-Riek S."/>
            <person name="Zhuang Y."/>
            <person name="Zou Y."/>
            <person name="Lindquist E.A."/>
            <person name="Grimwood J."/>
            <person name="Barry K."/>
            <person name="Rokhsar D.S."/>
            <person name="Schmutz J."/>
            <person name="Stiller J.W."/>
            <person name="Grossman A.R."/>
            <person name="Prochnik S.E."/>
        </authorList>
    </citation>
    <scope>NUCLEOTIDE SEQUENCE [LARGE SCALE GENOMIC DNA]</scope>
    <source>
        <strain evidence="2">4086291</strain>
    </source>
</reference>
<evidence type="ECO:0000313" key="3">
    <source>
        <dbReference type="Proteomes" id="UP000218209"/>
    </source>
</evidence>
<evidence type="ECO:0000256" key="1">
    <source>
        <dbReference type="SAM" id="MobiDB-lite"/>
    </source>
</evidence>